<dbReference type="EMBL" id="BRYA01000001">
    <property type="protein sequence ID" value="GMI30546.1"/>
    <property type="molecule type" value="Genomic_DNA"/>
</dbReference>
<gene>
    <name evidence="11" type="ORF">TrCOL_g2209</name>
</gene>
<feature type="compositionally biased region" description="Low complexity" evidence="9">
    <location>
        <begin position="258"/>
        <end position="272"/>
    </location>
</feature>
<feature type="compositionally biased region" description="Basic and acidic residues" evidence="9">
    <location>
        <begin position="370"/>
        <end position="388"/>
    </location>
</feature>
<keyword evidence="5" id="KW-0418">Kinase</keyword>
<feature type="compositionally biased region" description="Polar residues" evidence="9">
    <location>
        <begin position="320"/>
        <end position="329"/>
    </location>
</feature>
<dbReference type="PANTHER" id="PTHR43895">
    <property type="entry name" value="CALCIUM/CALMODULIN-DEPENDENT PROTEIN KINASE KINASE-RELATED"/>
    <property type="match status" value="1"/>
</dbReference>
<keyword evidence="4" id="KW-0547">Nucleotide-binding</keyword>
<evidence type="ECO:0000256" key="6">
    <source>
        <dbReference type="ARBA" id="ARBA00022840"/>
    </source>
</evidence>
<dbReference type="InterPro" id="IPR011009">
    <property type="entry name" value="Kinase-like_dom_sf"/>
</dbReference>
<evidence type="ECO:0000256" key="2">
    <source>
        <dbReference type="ARBA" id="ARBA00022527"/>
    </source>
</evidence>
<name>A0A9W7G077_9STRA</name>
<evidence type="ECO:0000256" key="5">
    <source>
        <dbReference type="ARBA" id="ARBA00022777"/>
    </source>
</evidence>
<feature type="region of interest" description="Disordered" evidence="9">
    <location>
        <begin position="536"/>
        <end position="566"/>
    </location>
</feature>
<feature type="compositionally biased region" description="Polar residues" evidence="9">
    <location>
        <begin position="338"/>
        <end position="358"/>
    </location>
</feature>
<proteinExistence type="predicted"/>
<feature type="compositionally biased region" description="Low complexity" evidence="9">
    <location>
        <begin position="536"/>
        <end position="549"/>
    </location>
</feature>
<comment type="caution">
    <text evidence="11">The sequence shown here is derived from an EMBL/GenBank/DDBJ whole genome shotgun (WGS) entry which is preliminary data.</text>
</comment>
<feature type="region of interest" description="Disordered" evidence="9">
    <location>
        <begin position="453"/>
        <end position="490"/>
    </location>
</feature>
<keyword evidence="2" id="KW-0723">Serine/threonine-protein kinase</keyword>
<dbReference type="SMART" id="SM00220">
    <property type="entry name" value="S_TKc"/>
    <property type="match status" value="1"/>
</dbReference>
<feature type="domain" description="Protein kinase" evidence="10">
    <location>
        <begin position="12"/>
        <end position="692"/>
    </location>
</feature>
<dbReference type="PANTHER" id="PTHR43895:SF32">
    <property type="entry name" value="SERINE_THREONINE-PROTEIN KINASE CHK1"/>
    <property type="match status" value="1"/>
</dbReference>
<dbReference type="GO" id="GO:0005524">
    <property type="term" value="F:ATP binding"/>
    <property type="evidence" value="ECO:0007669"/>
    <property type="project" value="UniProtKB-KW"/>
</dbReference>
<dbReference type="InterPro" id="IPR008271">
    <property type="entry name" value="Ser/Thr_kinase_AS"/>
</dbReference>
<dbReference type="PROSITE" id="PS00108">
    <property type="entry name" value="PROTEIN_KINASE_ST"/>
    <property type="match status" value="1"/>
</dbReference>
<dbReference type="Proteomes" id="UP001165065">
    <property type="component" value="Unassembled WGS sequence"/>
</dbReference>
<keyword evidence="6" id="KW-0067">ATP-binding</keyword>
<evidence type="ECO:0000256" key="3">
    <source>
        <dbReference type="ARBA" id="ARBA00022679"/>
    </source>
</evidence>
<feature type="region of interest" description="Disordered" evidence="9">
    <location>
        <begin position="240"/>
        <end position="427"/>
    </location>
</feature>
<dbReference type="EC" id="2.7.11.1" evidence="1"/>
<dbReference type="SUPFAM" id="SSF56112">
    <property type="entry name" value="Protein kinase-like (PK-like)"/>
    <property type="match status" value="1"/>
</dbReference>
<dbReference type="GO" id="GO:0004674">
    <property type="term" value="F:protein serine/threonine kinase activity"/>
    <property type="evidence" value="ECO:0007669"/>
    <property type="project" value="UniProtKB-KW"/>
</dbReference>
<evidence type="ECO:0000256" key="7">
    <source>
        <dbReference type="ARBA" id="ARBA00047899"/>
    </source>
</evidence>
<comment type="catalytic activity">
    <reaction evidence="8">
        <text>L-seryl-[protein] + ATP = O-phospho-L-seryl-[protein] + ADP + H(+)</text>
        <dbReference type="Rhea" id="RHEA:17989"/>
        <dbReference type="Rhea" id="RHEA-COMP:9863"/>
        <dbReference type="Rhea" id="RHEA-COMP:11604"/>
        <dbReference type="ChEBI" id="CHEBI:15378"/>
        <dbReference type="ChEBI" id="CHEBI:29999"/>
        <dbReference type="ChEBI" id="CHEBI:30616"/>
        <dbReference type="ChEBI" id="CHEBI:83421"/>
        <dbReference type="ChEBI" id="CHEBI:456216"/>
        <dbReference type="EC" id="2.7.11.1"/>
    </reaction>
</comment>
<dbReference type="OrthoDB" id="39248at2759"/>
<evidence type="ECO:0000256" key="1">
    <source>
        <dbReference type="ARBA" id="ARBA00012513"/>
    </source>
</evidence>
<dbReference type="AlphaFoldDB" id="A0A9W7G077"/>
<evidence type="ECO:0000313" key="12">
    <source>
        <dbReference type="Proteomes" id="UP001165065"/>
    </source>
</evidence>
<evidence type="ECO:0000259" key="10">
    <source>
        <dbReference type="PROSITE" id="PS50011"/>
    </source>
</evidence>
<dbReference type="PROSITE" id="PS50011">
    <property type="entry name" value="PROTEIN_KINASE_DOM"/>
    <property type="match status" value="1"/>
</dbReference>
<dbReference type="InterPro" id="IPR000719">
    <property type="entry name" value="Prot_kinase_dom"/>
</dbReference>
<evidence type="ECO:0000256" key="8">
    <source>
        <dbReference type="ARBA" id="ARBA00048679"/>
    </source>
</evidence>
<feature type="compositionally biased region" description="Polar residues" evidence="9">
    <location>
        <begin position="389"/>
        <end position="409"/>
    </location>
</feature>
<accession>A0A9W7G077</accession>
<dbReference type="GO" id="GO:0007165">
    <property type="term" value="P:signal transduction"/>
    <property type="evidence" value="ECO:0007669"/>
    <property type="project" value="TreeGrafter"/>
</dbReference>
<evidence type="ECO:0000256" key="9">
    <source>
        <dbReference type="SAM" id="MobiDB-lite"/>
    </source>
</evidence>
<dbReference type="Gene3D" id="1.10.510.10">
    <property type="entry name" value="Transferase(Phosphotransferase) domain 1"/>
    <property type="match status" value="2"/>
</dbReference>
<evidence type="ECO:0000256" key="4">
    <source>
        <dbReference type="ARBA" id="ARBA00022741"/>
    </source>
</evidence>
<sequence length="731" mass="79569">MKGDQLRELPLTRCLEIWGRAPFGGSEEEFENMMDALEDNSQESTSTLSTAFSGNGATLSGGTVASPGTVSGLTANIFASRKAHYCEALNSYISIPRVPPKYLRYLRQRRVVSREMRNMLRLGRAGGGHRNVLRLYGVMELAQDSKSTLFLVLERADGGELFDKIKEDSIHLSGAMYERNMRRYFTELIEGLSSCHGNGVCHRDLKPENLLLEYGEEEEGVLKIADFGLSAAMWTEITGGEEGGGEYNRRRNSANATPSTPFGSFNSNSNSPIVPPHQGGGQQTPTSTPPRLDLLGQGYTGQEEYQGRSPDSGQYVLSEFSYTSGSAPTYQMGPPRTGRSSNIDINNGLESTGAQITAMNRGEAMSQGEKQNERERRRGRDIQGHSDKSGNAGNNGTYRTGTMGNNQFANFGRSPSPSPLTGLSPLFPHGHLGEGSTYFHNFPNFPNFSNNVSNNDPHYSPPPHLSTTSMPINPEAPMSTTSNLSPPPVPHPSPGVAAGFMFPQQPSLPGSRVSHFVPPPSTPPLFPPAVSLPTTFPLTTTLPTTSSTLSPPPTSSPQPPPPPLPLPLKRLTSCVGSPHYVAPEVALGSYSGYDGRSADVWSAGVILYAMLAGALPFGRDLGRCTRWQRFKEWYGEVRPMERGGEKGCCPDWLFEGDNMEVGEEAKELICLMLNPDPEERIGLDRVKEHAWMRKEGGEGRGEGNGGMLIMEGEDMEPIFEEGEMLLHMSID</sequence>
<organism evidence="11 12">
    <name type="scientific">Triparma columacea</name>
    <dbReference type="NCBI Taxonomy" id="722753"/>
    <lineage>
        <taxon>Eukaryota</taxon>
        <taxon>Sar</taxon>
        <taxon>Stramenopiles</taxon>
        <taxon>Ochrophyta</taxon>
        <taxon>Bolidophyceae</taxon>
        <taxon>Parmales</taxon>
        <taxon>Triparmaceae</taxon>
        <taxon>Triparma</taxon>
    </lineage>
</organism>
<comment type="catalytic activity">
    <reaction evidence="7">
        <text>L-threonyl-[protein] + ATP = O-phospho-L-threonyl-[protein] + ADP + H(+)</text>
        <dbReference type="Rhea" id="RHEA:46608"/>
        <dbReference type="Rhea" id="RHEA-COMP:11060"/>
        <dbReference type="Rhea" id="RHEA-COMP:11605"/>
        <dbReference type="ChEBI" id="CHEBI:15378"/>
        <dbReference type="ChEBI" id="CHEBI:30013"/>
        <dbReference type="ChEBI" id="CHEBI:30616"/>
        <dbReference type="ChEBI" id="CHEBI:61977"/>
        <dbReference type="ChEBI" id="CHEBI:456216"/>
        <dbReference type="EC" id="2.7.11.1"/>
    </reaction>
</comment>
<keyword evidence="12" id="KW-1185">Reference proteome</keyword>
<reference evidence="12" key="1">
    <citation type="journal article" date="2023" name="Commun. Biol.">
        <title>Genome analysis of Parmales, the sister group of diatoms, reveals the evolutionary specialization of diatoms from phago-mixotrophs to photoautotrophs.</title>
        <authorList>
            <person name="Ban H."/>
            <person name="Sato S."/>
            <person name="Yoshikawa S."/>
            <person name="Yamada K."/>
            <person name="Nakamura Y."/>
            <person name="Ichinomiya M."/>
            <person name="Sato N."/>
            <person name="Blanc-Mathieu R."/>
            <person name="Endo H."/>
            <person name="Kuwata A."/>
            <person name="Ogata H."/>
        </authorList>
    </citation>
    <scope>NUCLEOTIDE SEQUENCE [LARGE SCALE GENOMIC DNA]</scope>
</reference>
<evidence type="ECO:0000313" key="11">
    <source>
        <dbReference type="EMBL" id="GMI30546.1"/>
    </source>
</evidence>
<keyword evidence="3" id="KW-0808">Transferase</keyword>
<protein>
    <recommendedName>
        <fullName evidence="1">non-specific serine/threonine protein kinase</fullName>
        <ecNumber evidence="1">2.7.11.1</ecNumber>
    </recommendedName>
</protein>
<feature type="compositionally biased region" description="Pro residues" evidence="9">
    <location>
        <begin position="550"/>
        <end position="566"/>
    </location>
</feature>
<dbReference type="Pfam" id="PF00069">
    <property type="entry name" value="Pkinase"/>
    <property type="match status" value="2"/>
</dbReference>